<proteinExistence type="predicted"/>
<dbReference type="Pfam" id="PF00561">
    <property type="entry name" value="Abhydrolase_1"/>
    <property type="match status" value="1"/>
</dbReference>
<dbReference type="EMBL" id="CP154795">
    <property type="protein sequence ID" value="XAN08728.1"/>
    <property type="molecule type" value="Genomic_DNA"/>
</dbReference>
<reference evidence="3 4" key="1">
    <citation type="submission" date="2024-04" db="EMBL/GenBank/DDBJ databases">
        <title>Isolation of an actinomycete strain from pig manure.</title>
        <authorList>
            <person name="Gong T."/>
            <person name="Yu Z."/>
            <person name="An M."/>
            <person name="Wei C."/>
            <person name="Yang W."/>
            <person name="Liu L."/>
        </authorList>
    </citation>
    <scope>NUCLEOTIDE SEQUENCE [LARGE SCALE GENOMIC DNA]</scope>
    <source>
        <strain evidence="3 4">ZF39</strain>
    </source>
</reference>
<dbReference type="Gene3D" id="3.40.50.1820">
    <property type="entry name" value="alpha/beta hydrolase"/>
    <property type="match status" value="1"/>
</dbReference>
<dbReference type="PRINTS" id="PR00111">
    <property type="entry name" value="ABHYDROLASE"/>
</dbReference>
<dbReference type="Proteomes" id="UP001442841">
    <property type="component" value="Chromosome"/>
</dbReference>
<dbReference type="GO" id="GO:0016787">
    <property type="term" value="F:hydrolase activity"/>
    <property type="evidence" value="ECO:0007669"/>
    <property type="project" value="UniProtKB-KW"/>
</dbReference>
<keyword evidence="4" id="KW-1185">Reference proteome</keyword>
<organism evidence="3 4">
    <name type="scientific">Ammonicoccus fulvus</name>
    <dbReference type="NCBI Taxonomy" id="3138240"/>
    <lineage>
        <taxon>Bacteria</taxon>
        <taxon>Bacillati</taxon>
        <taxon>Actinomycetota</taxon>
        <taxon>Actinomycetes</taxon>
        <taxon>Propionibacteriales</taxon>
        <taxon>Propionibacteriaceae</taxon>
        <taxon>Ammonicoccus</taxon>
    </lineage>
</organism>
<dbReference type="InterPro" id="IPR000073">
    <property type="entry name" value="AB_hydrolase_1"/>
</dbReference>
<dbReference type="SUPFAM" id="SSF53474">
    <property type="entry name" value="alpha/beta-Hydrolases"/>
    <property type="match status" value="1"/>
</dbReference>
<evidence type="ECO:0000256" key="1">
    <source>
        <dbReference type="ARBA" id="ARBA00022801"/>
    </source>
</evidence>
<feature type="domain" description="AB hydrolase-1" evidence="2">
    <location>
        <begin position="42"/>
        <end position="144"/>
    </location>
</feature>
<gene>
    <name evidence="3" type="ORF">AADG42_15910</name>
</gene>
<dbReference type="PANTHER" id="PTHR43798">
    <property type="entry name" value="MONOACYLGLYCEROL LIPASE"/>
    <property type="match status" value="1"/>
</dbReference>
<name>A0ABZ3FRM7_9ACTN</name>
<accession>A0ABZ3FRM7</accession>
<dbReference type="InterPro" id="IPR050266">
    <property type="entry name" value="AB_hydrolase_sf"/>
</dbReference>
<dbReference type="PANTHER" id="PTHR43798:SF31">
    <property type="entry name" value="AB HYDROLASE SUPERFAMILY PROTEIN YCLE"/>
    <property type="match status" value="1"/>
</dbReference>
<evidence type="ECO:0000313" key="4">
    <source>
        <dbReference type="Proteomes" id="UP001442841"/>
    </source>
</evidence>
<protein>
    <submittedName>
        <fullName evidence="3">Alpha/beta hydrolase</fullName>
    </submittedName>
</protein>
<sequence length="302" mass="32913">MSRLTSRPIAAHERYRPIDVPLGGGNLHVGVWEASTFHPKGTLLAIHGITGTHLSWQWLAEELTDWRLIAPDLRGRGRSNGLQGPFGMARHADDLAVALAAAGMPEPVTVIGHSMGGYVALVLAHRHPERVRRLLLVDGGIPVQLPEGVRPEDALTAVLGPTAERLNKTFASLDEVDTLWQHHPGLQGQWGPELAAYAEYDLRGEEPELRPSTRYEAMAEDSADIQLGDALPAAMEALAHPAVFLRAERGMQNQPGGLFTTEWAAEWAARIPGLEVRDMPDTNHFTIVMSDFGSRLLAAAVR</sequence>
<dbReference type="RefSeq" id="WP_425310157.1">
    <property type="nucleotide sequence ID" value="NZ_CP154795.1"/>
</dbReference>
<evidence type="ECO:0000259" key="2">
    <source>
        <dbReference type="Pfam" id="PF00561"/>
    </source>
</evidence>
<keyword evidence="1 3" id="KW-0378">Hydrolase</keyword>
<evidence type="ECO:0000313" key="3">
    <source>
        <dbReference type="EMBL" id="XAN08728.1"/>
    </source>
</evidence>
<dbReference type="InterPro" id="IPR029058">
    <property type="entry name" value="AB_hydrolase_fold"/>
</dbReference>